<feature type="compositionally biased region" description="Polar residues" evidence="22">
    <location>
        <begin position="58"/>
        <end position="74"/>
    </location>
</feature>
<comment type="similarity">
    <text evidence="5">Belongs to the TYW1 family.</text>
</comment>
<proteinExistence type="inferred from homology"/>
<keyword evidence="10" id="KW-0949">S-adenosyl-L-methionine</keyword>
<keyword evidence="23" id="KW-0472">Membrane</keyword>
<reference evidence="26 27" key="1">
    <citation type="submission" date="2019-06" db="EMBL/GenBank/DDBJ databases">
        <title>A chromosomal-level reference genome of Carpinus fangiana (Coryloideae, Betulaceae).</title>
        <authorList>
            <person name="Yang X."/>
            <person name="Wang Z."/>
            <person name="Zhang L."/>
            <person name="Hao G."/>
            <person name="Liu J."/>
            <person name="Yang Y."/>
        </authorList>
    </citation>
    <scope>NUCLEOTIDE SEQUENCE [LARGE SCALE GENOMIC DNA]</scope>
    <source>
        <strain evidence="26">Cfa_2016G</strain>
        <tissue evidence="26">Leaf</tissue>
    </source>
</reference>
<dbReference type="SUPFAM" id="SSF102114">
    <property type="entry name" value="Radical SAM enzymes"/>
    <property type="match status" value="1"/>
</dbReference>
<comment type="pathway">
    <text evidence="3">tRNA modification; wybutosine-tRNA(Phe) biosynthesis.</text>
</comment>
<evidence type="ECO:0000256" key="22">
    <source>
        <dbReference type="SAM" id="MobiDB-lite"/>
    </source>
</evidence>
<dbReference type="InterPro" id="IPR001094">
    <property type="entry name" value="Flavdoxin-like"/>
</dbReference>
<dbReference type="Pfam" id="PF04055">
    <property type="entry name" value="Radical_SAM"/>
    <property type="match status" value="1"/>
</dbReference>
<evidence type="ECO:0000256" key="2">
    <source>
        <dbReference type="ARBA" id="ARBA00004606"/>
    </source>
</evidence>
<dbReference type="GO" id="GO:0016020">
    <property type="term" value="C:membrane"/>
    <property type="evidence" value="ECO:0007669"/>
    <property type="project" value="UniProtKB-SubCell"/>
</dbReference>
<comment type="function">
    <text evidence="19">Probable component of the wybutosine biosynthesis pathway. Wybutosine is a hyper modified guanosine with a tricyclic base found at the 3'-position adjacent to the anticodon of eukaryotic phenylalanine tRNA. Catalyzes the condensation of N-methylguanine with 2 carbon atoms from pyruvate to form the tricyclic 4-demethylwyosine, an intermediate in wybutosine biosynthesis.</text>
</comment>
<feature type="region of interest" description="Disordered" evidence="22">
    <location>
        <begin position="56"/>
        <end position="102"/>
    </location>
</feature>
<keyword evidence="8" id="KW-0489">Methyltransferase</keyword>
<keyword evidence="7" id="KW-0004">4Fe-4S</keyword>
<dbReference type="FunFam" id="3.20.20.70:FF:000196">
    <property type="entry name" value="S-adenosyl-L-methionine-dependent tRNA 4-demethylwyosine synthase"/>
    <property type="match status" value="1"/>
</dbReference>
<dbReference type="CDD" id="cd02440">
    <property type="entry name" value="AdoMet_MTases"/>
    <property type="match status" value="1"/>
</dbReference>
<evidence type="ECO:0000256" key="8">
    <source>
        <dbReference type="ARBA" id="ARBA00022603"/>
    </source>
</evidence>
<dbReference type="SUPFAM" id="SSF53335">
    <property type="entry name" value="S-adenosyl-L-methionine-dependent methyltransferases"/>
    <property type="match status" value="2"/>
</dbReference>
<evidence type="ECO:0000256" key="21">
    <source>
        <dbReference type="ARBA" id="ARBA00049466"/>
    </source>
</evidence>
<keyword evidence="23" id="KW-1133">Transmembrane helix</keyword>
<dbReference type="EMBL" id="CM017327">
    <property type="protein sequence ID" value="KAE8100229.1"/>
    <property type="molecule type" value="Genomic_DNA"/>
</dbReference>
<evidence type="ECO:0000256" key="10">
    <source>
        <dbReference type="ARBA" id="ARBA00022691"/>
    </source>
</evidence>
<dbReference type="Pfam" id="PF03141">
    <property type="entry name" value="Methyltransf_29"/>
    <property type="match status" value="1"/>
</dbReference>
<dbReference type="PROSITE" id="PS51918">
    <property type="entry name" value="RADICAL_SAM"/>
    <property type="match status" value="1"/>
</dbReference>
<dbReference type="UniPathway" id="UPA00375"/>
<evidence type="ECO:0000256" key="5">
    <source>
        <dbReference type="ARBA" id="ARBA00010115"/>
    </source>
</evidence>
<dbReference type="PROSITE" id="PS50902">
    <property type="entry name" value="FLAVODOXIN_LIKE"/>
    <property type="match status" value="1"/>
</dbReference>
<keyword evidence="17" id="KW-0325">Glycoprotein</keyword>
<dbReference type="Pfam" id="PF00258">
    <property type="entry name" value="Flavodoxin_1"/>
    <property type="match status" value="1"/>
</dbReference>
<dbReference type="PANTHER" id="PTHR13930">
    <property type="entry name" value="S-ADENOSYL-L-METHIONINE-DEPENDENT TRNA 4-DEMETHYLWYOSINE SYNTHASE"/>
    <property type="match status" value="1"/>
</dbReference>
<evidence type="ECO:0000256" key="16">
    <source>
        <dbReference type="ARBA" id="ARBA00023014"/>
    </source>
</evidence>
<evidence type="ECO:0000256" key="13">
    <source>
        <dbReference type="ARBA" id="ARBA00022741"/>
    </source>
</evidence>
<dbReference type="InterPro" id="IPR013785">
    <property type="entry name" value="Aldolase_TIM"/>
</dbReference>
<dbReference type="InterPro" id="IPR058240">
    <property type="entry name" value="rSAM_sf"/>
</dbReference>
<dbReference type="GO" id="GO:0102521">
    <property type="term" value="F:tRNA-4-demethylwyosine synthase activity"/>
    <property type="evidence" value="ECO:0007669"/>
    <property type="project" value="UniProtKB-EC"/>
</dbReference>
<comment type="similarity">
    <text evidence="4">Belongs to the methyltransferase superfamily.</text>
</comment>
<evidence type="ECO:0000256" key="23">
    <source>
        <dbReference type="SAM" id="Phobius"/>
    </source>
</evidence>
<dbReference type="PRINTS" id="PR00369">
    <property type="entry name" value="FLAVODOXIN"/>
</dbReference>
<keyword evidence="12" id="KW-0479">Metal-binding</keyword>
<gene>
    <name evidence="26" type="ORF">FH972_018151</name>
</gene>
<dbReference type="InterPro" id="IPR013917">
    <property type="entry name" value="tRNA_wybutosine-synth"/>
</dbReference>
<dbReference type="GO" id="GO:0012505">
    <property type="term" value="C:endomembrane system"/>
    <property type="evidence" value="ECO:0007669"/>
    <property type="project" value="UniProtKB-SubCell"/>
</dbReference>
<evidence type="ECO:0000256" key="9">
    <source>
        <dbReference type="ARBA" id="ARBA00022679"/>
    </source>
</evidence>
<keyword evidence="9" id="KW-0808">Transferase</keyword>
<evidence type="ECO:0000256" key="7">
    <source>
        <dbReference type="ARBA" id="ARBA00022485"/>
    </source>
</evidence>
<evidence type="ECO:0000256" key="18">
    <source>
        <dbReference type="ARBA" id="ARBA00023239"/>
    </source>
</evidence>
<dbReference type="GO" id="GO:0051539">
    <property type="term" value="F:4 iron, 4 sulfur cluster binding"/>
    <property type="evidence" value="ECO:0007669"/>
    <property type="project" value="UniProtKB-KW"/>
</dbReference>
<comment type="subcellular location">
    <subcellularLocation>
        <location evidence="20">Endomembrane system</location>
        <topology evidence="20">Single-pass membrane protein</topology>
    </subcellularLocation>
    <subcellularLocation>
        <location evidence="2">Membrane</location>
        <topology evidence="2">Single-pass type II membrane protein</topology>
    </subcellularLocation>
</comment>
<dbReference type="SFLD" id="SFLDG01071">
    <property type="entry name" value="tRNA_wybutosine-synthesizing"/>
    <property type="match status" value="1"/>
</dbReference>
<name>A0A5N6RPM4_9ROSI</name>
<dbReference type="PANTHER" id="PTHR13930:SF0">
    <property type="entry name" value="S-ADENOSYL-L-METHIONINE-DEPENDENT TRNA 4-DEMETHYLWYOSINE SYNTHASE TYW1-RELATED"/>
    <property type="match status" value="1"/>
</dbReference>
<keyword evidence="23" id="KW-0812">Transmembrane</keyword>
<comment type="catalytic activity">
    <reaction evidence="21">
        <text>N(1)-methylguanosine(37) in tRNA(Phe) + pyruvate + S-adenosyl-L-methionine = 4-demethylwyosine(37) in tRNA(Phe) + 5'-deoxyadenosine + L-methionine + CO2 + H2O</text>
        <dbReference type="Rhea" id="RHEA:36347"/>
        <dbReference type="Rhea" id="RHEA-COMP:10164"/>
        <dbReference type="Rhea" id="RHEA-COMP:10165"/>
        <dbReference type="ChEBI" id="CHEBI:15361"/>
        <dbReference type="ChEBI" id="CHEBI:15377"/>
        <dbReference type="ChEBI" id="CHEBI:16526"/>
        <dbReference type="ChEBI" id="CHEBI:17319"/>
        <dbReference type="ChEBI" id="CHEBI:57844"/>
        <dbReference type="ChEBI" id="CHEBI:59789"/>
        <dbReference type="ChEBI" id="CHEBI:64315"/>
        <dbReference type="ChEBI" id="CHEBI:73542"/>
        <dbReference type="EC" id="4.1.3.44"/>
    </reaction>
</comment>
<dbReference type="SUPFAM" id="SSF52218">
    <property type="entry name" value="Flavoproteins"/>
    <property type="match status" value="1"/>
</dbReference>
<dbReference type="EC" id="4.1.3.44" evidence="6"/>
<feature type="compositionally biased region" description="Basic and acidic residues" evidence="22">
    <location>
        <begin position="81"/>
        <end position="102"/>
    </location>
</feature>
<dbReference type="Proteomes" id="UP000327013">
    <property type="component" value="Chromosome 7"/>
</dbReference>
<dbReference type="InterPro" id="IPR029063">
    <property type="entry name" value="SAM-dependent_MTases_sf"/>
</dbReference>
<evidence type="ECO:0000256" key="12">
    <source>
        <dbReference type="ARBA" id="ARBA00022723"/>
    </source>
</evidence>
<feature type="domain" description="Flavodoxin-like" evidence="24">
    <location>
        <begin position="715"/>
        <end position="863"/>
    </location>
</feature>
<evidence type="ECO:0000259" key="24">
    <source>
        <dbReference type="PROSITE" id="PS50902"/>
    </source>
</evidence>
<keyword evidence="14" id="KW-0735">Signal-anchor</keyword>
<sequence length="1310" mass="147049">MAIARLGRQAKRPCGFCIKMTAVVILGLCFIFVWSMFSSSSSSVVTQRESFDDIAEPVSTNARTSSSGSQSNKKGVQKHGLNNEDKKEKVESDLGRKDEKKVNGSAALVVKEHKPAKTGGKEVAKEKKGKHIKEVAEENDGSKDSEGPLFDPKSHYTWKLCSTRSKHNYIPCIDIESGTGKLQSYRHTERSCPRTPLMCLVPLIHGGYALPVRWPESKLKILYKNVAHPKLAAFVKKHSWMVESGEYLTFPEDQSEFKGGVVHYLESIEEMVPDIEWGKNIRVVLEIGCTDSSFSASLLDKEVLTLSLGLKDDLVDLAQVALERGFPAVVSPLLTRRLPFPSDVFDAIHCGGCGLSWHSNGGKLLLEMNRILRPGGYFILSTKHENIEEEEAMSRLTASICWNILAHKTDEVSDVGVKIYQKPESNDIYELRRKKNPPLCKENENPDAAWYIHIRTCLHSIPSAIEQHGTEWPEEWPKRLETYPEWMNDKEKLIADTNHWKAIVDKSYLTGIGIDWSNIRNVMDMKAIYGGFAAALSQQKVWVMSVVPVHAPDTLPFIYERGLVGIYHDWCESFGTYPRSYDLLHADHLFSRLKNRCKRPVSIVVEMDRILRPGGWAIIRDKVEILDPLEGILRSLHWEIRMTYAQNKEGDLAIFPRRTRPEKEIFTMSFSSVPARLTLLALLSASTFYCFYKSRRLRRLKLSLNPNPNPSISKPKLFFVSQTGTSRALADRLFDLLASNDLPFDLVDLKDYEPEDLPKETLVLIVASTWEDGKPPQNAKFFSNWLSESAEDFRVGSLLLSRCKFAVFGVGSQAYGAAFNAVARDFSRRLKALGAKEILPVWEGDVDSGDIDEVFGAWSAKVVGVLKGGVVENGGVLCSEVGDDSDAVSVGVSDEDEGSEDGGTGSEIVDVEDIAGKGPSRKTATVAETNGRLNGKKEMVTPVIRASLEKQGYKIIGSHSGVKICRWTKSQLRGRGGCYKHSFYGIESHRCMEATPSLACANKCVFCWRHHTNPVGKSWQWKMDDPLQIVNSAIDLHTNMIKQMKGVPGVTLERLMEGLSPKHCALSLVGEPIMYPEINTLVDELHCRRISTFLVTNAQFPEKIKMLKPVTQLYVSVDAATKESLKAIDRPLFADFWERFIDSLKALREKQQRTVYRLTLVKGWNTEEIDAYSNLFSLGKPDFVEIKGVTYCGSSATSKLTMENVPWHADVKAFSEALALRSQGEYEVACEHVHSCCVLLANTEKFKVNGKWFTWIDYEKFHDLVASEKPFNSMDYMAASPSWAVYGAEEGGFDPGQSRYRKERHHKSSR</sequence>
<keyword evidence="18" id="KW-0456">Lyase</keyword>
<dbReference type="InterPro" id="IPR008254">
    <property type="entry name" value="Flavodoxin/NO_synth"/>
</dbReference>
<comment type="cofactor">
    <cofactor evidence="1">
        <name>[4Fe-4S] cluster</name>
        <dbReference type="ChEBI" id="CHEBI:49883"/>
    </cofactor>
</comment>
<dbReference type="GO" id="GO:0032259">
    <property type="term" value="P:methylation"/>
    <property type="evidence" value="ECO:0007669"/>
    <property type="project" value="UniProtKB-KW"/>
</dbReference>
<protein>
    <recommendedName>
        <fullName evidence="6">tRNA 4-demethylwyosine synthase (AdoMet-dependent)</fullName>
        <ecNumber evidence="6">4.1.3.44</ecNumber>
    </recommendedName>
</protein>
<evidence type="ECO:0000256" key="6">
    <source>
        <dbReference type="ARBA" id="ARBA00012821"/>
    </source>
</evidence>
<dbReference type="GO" id="GO:0008168">
    <property type="term" value="F:methyltransferase activity"/>
    <property type="evidence" value="ECO:0007669"/>
    <property type="project" value="UniProtKB-KW"/>
</dbReference>
<evidence type="ECO:0000256" key="19">
    <source>
        <dbReference type="ARBA" id="ARBA00025368"/>
    </source>
</evidence>
<evidence type="ECO:0000256" key="15">
    <source>
        <dbReference type="ARBA" id="ARBA00023004"/>
    </source>
</evidence>
<dbReference type="GO" id="GO:0010181">
    <property type="term" value="F:FMN binding"/>
    <property type="evidence" value="ECO:0007669"/>
    <property type="project" value="InterPro"/>
</dbReference>
<keyword evidence="27" id="KW-1185">Reference proteome</keyword>
<evidence type="ECO:0000313" key="27">
    <source>
        <dbReference type="Proteomes" id="UP000327013"/>
    </source>
</evidence>
<dbReference type="Gene3D" id="3.40.50.150">
    <property type="entry name" value="Vaccinia Virus protein VP39"/>
    <property type="match status" value="1"/>
</dbReference>
<dbReference type="InterPro" id="IPR034556">
    <property type="entry name" value="tRNA_wybutosine-synthase"/>
</dbReference>
<keyword evidence="13" id="KW-0547">Nucleotide-binding</keyword>
<evidence type="ECO:0000256" key="11">
    <source>
        <dbReference type="ARBA" id="ARBA00022694"/>
    </source>
</evidence>
<keyword evidence="15" id="KW-0408">Iron</keyword>
<dbReference type="CDD" id="cd01335">
    <property type="entry name" value="Radical_SAM"/>
    <property type="match status" value="1"/>
</dbReference>
<evidence type="ECO:0000259" key="25">
    <source>
        <dbReference type="PROSITE" id="PS51918"/>
    </source>
</evidence>
<evidence type="ECO:0000256" key="20">
    <source>
        <dbReference type="ARBA" id="ARBA00037847"/>
    </source>
</evidence>
<keyword evidence="16" id="KW-0411">Iron-sulfur</keyword>
<feature type="domain" description="Radical SAM core" evidence="25">
    <location>
        <begin position="984"/>
        <end position="1227"/>
    </location>
</feature>
<dbReference type="Gene3D" id="3.20.20.70">
    <property type="entry name" value="Aldolase class I"/>
    <property type="match status" value="1"/>
</dbReference>
<accession>A0A5N6RPM4</accession>
<dbReference type="InterPro" id="IPR007197">
    <property type="entry name" value="rSAM"/>
</dbReference>
<evidence type="ECO:0000256" key="3">
    <source>
        <dbReference type="ARBA" id="ARBA00004797"/>
    </source>
</evidence>
<dbReference type="SFLD" id="SFLDS00029">
    <property type="entry name" value="Radical_SAM"/>
    <property type="match status" value="1"/>
</dbReference>
<keyword evidence="11" id="KW-0819">tRNA processing</keyword>
<evidence type="ECO:0000313" key="26">
    <source>
        <dbReference type="EMBL" id="KAE8100229.1"/>
    </source>
</evidence>
<dbReference type="GO" id="GO:0046872">
    <property type="term" value="F:metal ion binding"/>
    <property type="evidence" value="ECO:0007669"/>
    <property type="project" value="UniProtKB-KW"/>
</dbReference>
<dbReference type="Gene3D" id="3.40.50.360">
    <property type="match status" value="1"/>
</dbReference>
<dbReference type="GO" id="GO:0031591">
    <property type="term" value="P:wybutosine biosynthetic process"/>
    <property type="evidence" value="ECO:0007669"/>
    <property type="project" value="TreeGrafter"/>
</dbReference>
<feature type="transmembrane region" description="Helical" evidence="23">
    <location>
        <begin position="16"/>
        <end position="37"/>
    </location>
</feature>
<dbReference type="Pfam" id="PF08608">
    <property type="entry name" value="Wyosine_form"/>
    <property type="match status" value="1"/>
</dbReference>
<evidence type="ECO:0000256" key="17">
    <source>
        <dbReference type="ARBA" id="ARBA00023180"/>
    </source>
</evidence>
<organism evidence="26 27">
    <name type="scientific">Carpinus fangiana</name>
    <dbReference type="NCBI Taxonomy" id="176857"/>
    <lineage>
        <taxon>Eukaryota</taxon>
        <taxon>Viridiplantae</taxon>
        <taxon>Streptophyta</taxon>
        <taxon>Embryophyta</taxon>
        <taxon>Tracheophyta</taxon>
        <taxon>Spermatophyta</taxon>
        <taxon>Magnoliopsida</taxon>
        <taxon>eudicotyledons</taxon>
        <taxon>Gunneridae</taxon>
        <taxon>Pentapetalae</taxon>
        <taxon>rosids</taxon>
        <taxon>fabids</taxon>
        <taxon>Fagales</taxon>
        <taxon>Betulaceae</taxon>
        <taxon>Carpinus</taxon>
    </lineage>
</organism>
<evidence type="ECO:0000256" key="4">
    <source>
        <dbReference type="ARBA" id="ARBA00008361"/>
    </source>
</evidence>
<dbReference type="InterPro" id="IPR004159">
    <property type="entry name" value="Put_SAM_MeTrfase"/>
</dbReference>
<dbReference type="OrthoDB" id="2013972at2759"/>
<dbReference type="InterPro" id="IPR029039">
    <property type="entry name" value="Flavoprotein-like_sf"/>
</dbReference>
<evidence type="ECO:0000256" key="14">
    <source>
        <dbReference type="ARBA" id="ARBA00022968"/>
    </source>
</evidence>
<dbReference type="SFLD" id="SFLDF00284">
    <property type="entry name" value="tRNA_wybutosine-synthesizing"/>
    <property type="match status" value="1"/>
</dbReference>
<evidence type="ECO:0000256" key="1">
    <source>
        <dbReference type="ARBA" id="ARBA00001966"/>
    </source>
</evidence>